<protein>
    <recommendedName>
        <fullName evidence="3">tRNA threonylcarbamoyladenosine biosynthesis protein TsaE</fullName>
    </recommendedName>
    <alternativeName>
        <fullName evidence="10">t(6)A37 threonylcarbamoyladenosine biosynthesis protein TsaE</fullName>
    </alternativeName>
</protein>
<comment type="similarity">
    <text evidence="2">Belongs to the TsaE family.</text>
</comment>
<dbReference type="PANTHER" id="PTHR33540">
    <property type="entry name" value="TRNA THREONYLCARBAMOYLADENOSINE BIOSYNTHESIS PROTEIN TSAE"/>
    <property type="match status" value="1"/>
</dbReference>
<dbReference type="EMBL" id="FXUG01000018">
    <property type="protein sequence ID" value="SMP74879.1"/>
    <property type="molecule type" value="Genomic_DNA"/>
</dbReference>
<gene>
    <name evidence="11" type="ORF">SAMN06265222_11861</name>
</gene>
<evidence type="ECO:0000256" key="7">
    <source>
        <dbReference type="ARBA" id="ARBA00022741"/>
    </source>
</evidence>
<evidence type="ECO:0000256" key="1">
    <source>
        <dbReference type="ARBA" id="ARBA00004496"/>
    </source>
</evidence>
<evidence type="ECO:0000256" key="8">
    <source>
        <dbReference type="ARBA" id="ARBA00022840"/>
    </source>
</evidence>
<dbReference type="RefSeq" id="WP_283434964.1">
    <property type="nucleotide sequence ID" value="NZ_FXUG01000018.1"/>
</dbReference>
<sequence length="186" mass="21219">MKLTQVDLVALKILTDTLVNNPCRSSLVVGLVGTLGAGKTRLCQELGRSLGMQSSEITSPTFTLIRTYELTDRTAESQSAIPTTSTSSGMTPRRWHHLDVYRVTDEDEWWELGIEELWDQDRTWTILEWADRFESLMPNDALWIEIMSGPSDKPDEREIVFRCSDPQIAEWLGGVQQEFNSRQLAR</sequence>
<keyword evidence="12" id="KW-1185">Reference proteome</keyword>
<keyword evidence="7" id="KW-0547">Nucleotide-binding</keyword>
<comment type="caution">
    <text evidence="11">The sequence shown here is derived from an EMBL/GenBank/DDBJ whole genome shotgun (WGS) entry which is preliminary data.</text>
</comment>
<organism evidence="11 12">
    <name type="scientific">Neorhodopirellula lusitana</name>
    <dbReference type="NCBI Taxonomy" id="445327"/>
    <lineage>
        <taxon>Bacteria</taxon>
        <taxon>Pseudomonadati</taxon>
        <taxon>Planctomycetota</taxon>
        <taxon>Planctomycetia</taxon>
        <taxon>Pirellulales</taxon>
        <taxon>Pirellulaceae</taxon>
        <taxon>Neorhodopirellula</taxon>
    </lineage>
</organism>
<dbReference type="InterPro" id="IPR027417">
    <property type="entry name" value="P-loop_NTPase"/>
</dbReference>
<evidence type="ECO:0000313" key="12">
    <source>
        <dbReference type="Proteomes" id="UP001158067"/>
    </source>
</evidence>
<dbReference type="InterPro" id="IPR003442">
    <property type="entry name" value="T6A_TsaE"/>
</dbReference>
<evidence type="ECO:0000256" key="2">
    <source>
        <dbReference type="ARBA" id="ARBA00007599"/>
    </source>
</evidence>
<reference evidence="11 12" key="1">
    <citation type="submission" date="2017-05" db="EMBL/GenBank/DDBJ databases">
        <authorList>
            <person name="Varghese N."/>
            <person name="Submissions S."/>
        </authorList>
    </citation>
    <scope>NUCLEOTIDE SEQUENCE [LARGE SCALE GENOMIC DNA]</scope>
    <source>
        <strain evidence="11 12">DSM 25457</strain>
    </source>
</reference>
<accession>A0ABY1QNR2</accession>
<comment type="subcellular location">
    <subcellularLocation>
        <location evidence="1">Cytoplasm</location>
    </subcellularLocation>
</comment>
<dbReference type="Pfam" id="PF02367">
    <property type="entry name" value="TsaE"/>
    <property type="match status" value="1"/>
</dbReference>
<dbReference type="PANTHER" id="PTHR33540:SF2">
    <property type="entry name" value="TRNA THREONYLCARBAMOYLADENOSINE BIOSYNTHESIS PROTEIN TSAE"/>
    <property type="match status" value="1"/>
</dbReference>
<dbReference type="SUPFAM" id="SSF52540">
    <property type="entry name" value="P-loop containing nucleoside triphosphate hydrolases"/>
    <property type="match status" value="1"/>
</dbReference>
<keyword evidence="5" id="KW-0819">tRNA processing</keyword>
<evidence type="ECO:0000313" key="11">
    <source>
        <dbReference type="EMBL" id="SMP74879.1"/>
    </source>
</evidence>
<evidence type="ECO:0000256" key="9">
    <source>
        <dbReference type="ARBA" id="ARBA00022842"/>
    </source>
</evidence>
<evidence type="ECO:0000256" key="6">
    <source>
        <dbReference type="ARBA" id="ARBA00022723"/>
    </source>
</evidence>
<evidence type="ECO:0000256" key="5">
    <source>
        <dbReference type="ARBA" id="ARBA00022694"/>
    </source>
</evidence>
<dbReference type="Proteomes" id="UP001158067">
    <property type="component" value="Unassembled WGS sequence"/>
</dbReference>
<evidence type="ECO:0000256" key="3">
    <source>
        <dbReference type="ARBA" id="ARBA00019010"/>
    </source>
</evidence>
<name>A0ABY1QNR2_9BACT</name>
<keyword evidence="4" id="KW-0963">Cytoplasm</keyword>
<keyword evidence="8" id="KW-0067">ATP-binding</keyword>
<evidence type="ECO:0000256" key="10">
    <source>
        <dbReference type="ARBA" id="ARBA00032441"/>
    </source>
</evidence>
<evidence type="ECO:0000256" key="4">
    <source>
        <dbReference type="ARBA" id="ARBA00022490"/>
    </source>
</evidence>
<proteinExistence type="inferred from homology"/>
<keyword evidence="9" id="KW-0460">Magnesium</keyword>
<keyword evidence="6" id="KW-0479">Metal-binding</keyword>
<dbReference type="Gene3D" id="3.40.50.300">
    <property type="entry name" value="P-loop containing nucleotide triphosphate hydrolases"/>
    <property type="match status" value="1"/>
</dbReference>